<evidence type="ECO:0000259" key="5">
    <source>
        <dbReference type="Pfam" id="PF01266"/>
    </source>
</evidence>
<dbReference type="InterPro" id="IPR036188">
    <property type="entry name" value="FAD/NAD-bd_sf"/>
</dbReference>
<dbReference type="Pfam" id="PF01266">
    <property type="entry name" value="DAO"/>
    <property type="match status" value="1"/>
</dbReference>
<dbReference type="InterPro" id="IPR006076">
    <property type="entry name" value="FAD-dep_OxRdtase"/>
</dbReference>
<gene>
    <name evidence="6" type="ORF">QT711_00700</name>
</gene>
<reference evidence="6 7" key="1">
    <citation type="submission" date="2023-06" db="EMBL/GenBank/DDBJ databases">
        <title>Sporosarcina sp. nov., isolated from Korean traditional fermented seafood 'Jeotgal'.</title>
        <authorList>
            <person name="Yang A.I."/>
            <person name="Shin N.-R."/>
        </authorList>
    </citation>
    <scope>NUCLEOTIDE SEQUENCE [LARGE SCALE GENOMIC DNA]</scope>
    <source>
        <strain evidence="6 7">KCTC13119</strain>
    </source>
</reference>
<comment type="caution">
    <text evidence="6">The sequence shown here is derived from an EMBL/GenBank/DDBJ whole genome shotgun (WGS) entry which is preliminary data.</text>
</comment>
<dbReference type="PANTHER" id="PTHR13847">
    <property type="entry name" value="SARCOSINE DEHYDROGENASE-RELATED"/>
    <property type="match status" value="1"/>
</dbReference>
<dbReference type="SUPFAM" id="SSF54373">
    <property type="entry name" value="FAD-linked reductases, C-terminal domain"/>
    <property type="match status" value="1"/>
</dbReference>
<comment type="cofactor">
    <cofactor evidence="1">
        <name>FAD</name>
        <dbReference type="ChEBI" id="CHEBI:57692"/>
    </cofactor>
</comment>
<dbReference type="GO" id="GO:0016491">
    <property type="term" value="F:oxidoreductase activity"/>
    <property type="evidence" value="ECO:0007669"/>
    <property type="project" value="UniProtKB-KW"/>
</dbReference>
<evidence type="ECO:0000256" key="1">
    <source>
        <dbReference type="ARBA" id="ARBA00001974"/>
    </source>
</evidence>
<organism evidence="6 7">
    <name type="scientific">Sporosarcina saromensis</name>
    <dbReference type="NCBI Taxonomy" id="359365"/>
    <lineage>
        <taxon>Bacteria</taxon>
        <taxon>Bacillati</taxon>
        <taxon>Bacillota</taxon>
        <taxon>Bacilli</taxon>
        <taxon>Bacillales</taxon>
        <taxon>Caryophanaceae</taxon>
        <taxon>Sporosarcina</taxon>
    </lineage>
</organism>
<dbReference type="EC" id="1.-.-.-" evidence="6"/>
<evidence type="ECO:0000256" key="4">
    <source>
        <dbReference type="ARBA" id="ARBA00023002"/>
    </source>
</evidence>
<evidence type="ECO:0000313" key="7">
    <source>
        <dbReference type="Proteomes" id="UP001282284"/>
    </source>
</evidence>
<comment type="similarity">
    <text evidence="2">Belongs to the DadA oxidoreductase family.</text>
</comment>
<keyword evidence="4 6" id="KW-0560">Oxidoreductase</keyword>
<keyword evidence="3" id="KW-0285">Flavoprotein</keyword>
<dbReference type="Gene3D" id="3.30.9.10">
    <property type="entry name" value="D-Amino Acid Oxidase, subunit A, domain 2"/>
    <property type="match status" value="1"/>
</dbReference>
<dbReference type="EMBL" id="JAUBDI010000001">
    <property type="protein sequence ID" value="MDW0111682.1"/>
    <property type="molecule type" value="Genomic_DNA"/>
</dbReference>
<evidence type="ECO:0000256" key="3">
    <source>
        <dbReference type="ARBA" id="ARBA00022630"/>
    </source>
</evidence>
<evidence type="ECO:0000256" key="2">
    <source>
        <dbReference type="ARBA" id="ARBA00009410"/>
    </source>
</evidence>
<dbReference type="Proteomes" id="UP001282284">
    <property type="component" value="Unassembled WGS sequence"/>
</dbReference>
<evidence type="ECO:0000313" key="6">
    <source>
        <dbReference type="EMBL" id="MDW0111682.1"/>
    </source>
</evidence>
<dbReference type="RefSeq" id="WP_317941570.1">
    <property type="nucleotide sequence ID" value="NZ_JAUBDI010000001.1"/>
</dbReference>
<proteinExistence type="inferred from homology"/>
<dbReference type="SUPFAM" id="SSF51905">
    <property type="entry name" value="FAD/NAD(P)-binding domain"/>
    <property type="match status" value="1"/>
</dbReference>
<feature type="domain" description="FAD dependent oxidoreductase" evidence="5">
    <location>
        <begin position="4"/>
        <end position="350"/>
    </location>
</feature>
<dbReference type="PANTHER" id="PTHR13847:SF286">
    <property type="entry name" value="D-AMINO ACID DEHYDROGENASE"/>
    <property type="match status" value="1"/>
</dbReference>
<protein>
    <submittedName>
        <fullName evidence="6">FAD-binding oxidoreductase</fullName>
        <ecNumber evidence="6">1.-.-.-</ecNumber>
    </submittedName>
</protein>
<dbReference type="Gene3D" id="3.50.50.60">
    <property type="entry name" value="FAD/NAD(P)-binding domain"/>
    <property type="match status" value="1"/>
</dbReference>
<accession>A0ABU4G7U2</accession>
<keyword evidence="7" id="KW-1185">Reference proteome</keyword>
<sequence>MKEVLVIGGGILGASAAYHLARAGVDVRIIDREDEGQATDAAAGIICPWLSQRRNKAWYTLAKAGAAYYGELIAQLTEDGETETGYRKVGALSIHTDTDKLEKMEKRARDRKVAAPEIGAIHQLTKEETNQLFPPLANTFASVHVEGAARVDGRALRLALLKGAQKHGAHFVKGHADVILKDGKAVGVLVNGDRLEASTIIVATGAWASTFLAPLGFNLQVTSQKAQIAHVRLEQTDTNNWPVVMPPNNQYMLTFEGGKIVVGSTHEEAIDFSVRPTISGMHEIMDKALAIAPGIGDAFFEEVRVGYRPFTPGFLPVIGYVPKHDNILFANGLGASGLTVGPFLGKQLSQIVLGEELAIDLADYRVEETFGVDV</sequence>
<name>A0ABU4G7U2_9BACL</name>